<accession>R3WWZ0</accession>
<sequence length="77" mass="8985">MTIINNERLWFGIGTELLLGIAFIFILYFIFTSGKIRKDYLSKKSFSKSSLWISLILLIISMFFVYFGMISNAIIKF</sequence>
<dbReference type="eggNOG" id="ENOG50308D0">
    <property type="taxonomic scope" value="Bacteria"/>
</dbReference>
<proteinExistence type="predicted"/>
<keyword evidence="3" id="KW-1185">Reference proteome</keyword>
<dbReference type="HOGENOM" id="CLU_198183_0_0_9"/>
<comment type="caution">
    <text evidence="2">The sequence shown here is derived from an EMBL/GenBank/DDBJ whole genome shotgun (WGS) entry which is preliminary data.</text>
</comment>
<feature type="transmembrane region" description="Helical" evidence="1">
    <location>
        <begin position="9"/>
        <end position="31"/>
    </location>
</feature>
<protein>
    <submittedName>
        <fullName evidence="2">Uncharacterized protein</fullName>
    </submittedName>
</protein>
<organism evidence="2 3">
    <name type="scientific">Enterococcus phoeniculicola ATCC BAA-412</name>
    <dbReference type="NCBI Taxonomy" id="1158610"/>
    <lineage>
        <taxon>Bacteria</taxon>
        <taxon>Bacillati</taxon>
        <taxon>Bacillota</taxon>
        <taxon>Bacilli</taxon>
        <taxon>Lactobacillales</taxon>
        <taxon>Enterococcaceae</taxon>
        <taxon>Enterococcus</taxon>
    </lineage>
</organism>
<keyword evidence="1" id="KW-0472">Membrane</keyword>
<dbReference type="AlphaFoldDB" id="R3WWZ0"/>
<name>R3WWZ0_9ENTE</name>
<keyword evidence="1" id="KW-0812">Transmembrane</keyword>
<evidence type="ECO:0000313" key="2">
    <source>
        <dbReference type="EMBL" id="EOL46295.1"/>
    </source>
</evidence>
<gene>
    <name evidence="2" type="ORF">UC3_01101</name>
</gene>
<reference evidence="2 3" key="1">
    <citation type="submission" date="2013-02" db="EMBL/GenBank/DDBJ databases">
        <title>The Genome Sequence of Enterococcus phoeniculicola BAA-412.</title>
        <authorList>
            <consortium name="The Broad Institute Genome Sequencing Platform"/>
            <consortium name="The Broad Institute Genome Sequencing Center for Infectious Disease"/>
            <person name="Earl A.M."/>
            <person name="Gilmore M.S."/>
            <person name="Lebreton F."/>
            <person name="Walker B."/>
            <person name="Young S.K."/>
            <person name="Zeng Q."/>
            <person name="Gargeya S."/>
            <person name="Fitzgerald M."/>
            <person name="Haas B."/>
            <person name="Abouelleil A."/>
            <person name="Alvarado L."/>
            <person name="Arachchi H.M."/>
            <person name="Berlin A.M."/>
            <person name="Chapman S.B."/>
            <person name="Dewar J."/>
            <person name="Goldberg J."/>
            <person name="Griggs A."/>
            <person name="Gujja S."/>
            <person name="Hansen M."/>
            <person name="Howarth C."/>
            <person name="Imamovic A."/>
            <person name="Larimer J."/>
            <person name="McCowan C."/>
            <person name="Murphy C."/>
            <person name="Neiman D."/>
            <person name="Pearson M."/>
            <person name="Priest M."/>
            <person name="Roberts A."/>
            <person name="Saif S."/>
            <person name="Shea T."/>
            <person name="Sisk P."/>
            <person name="Sykes S."/>
            <person name="Wortman J."/>
            <person name="Nusbaum C."/>
            <person name="Birren B."/>
        </authorList>
    </citation>
    <scope>NUCLEOTIDE SEQUENCE [LARGE SCALE GENOMIC DNA]</scope>
    <source>
        <strain evidence="2 3">ATCC BAA-412</strain>
    </source>
</reference>
<evidence type="ECO:0000256" key="1">
    <source>
        <dbReference type="SAM" id="Phobius"/>
    </source>
</evidence>
<dbReference type="RefSeq" id="WP_010767772.1">
    <property type="nucleotide sequence ID" value="NZ_ASWE01000002.1"/>
</dbReference>
<evidence type="ECO:0000313" key="3">
    <source>
        <dbReference type="Proteomes" id="UP000013785"/>
    </source>
</evidence>
<feature type="transmembrane region" description="Helical" evidence="1">
    <location>
        <begin position="51"/>
        <end position="75"/>
    </location>
</feature>
<dbReference type="EMBL" id="AJAT01000011">
    <property type="protein sequence ID" value="EOL46295.1"/>
    <property type="molecule type" value="Genomic_DNA"/>
</dbReference>
<dbReference type="Proteomes" id="UP000013785">
    <property type="component" value="Unassembled WGS sequence"/>
</dbReference>
<keyword evidence="1" id="KW-1133">Transmembrane helix</keyword>